<keyword evidence="4" id="KW-1003">Cell membrane</keyword>
<dbReference type="InterPro" id="IPR037682">
    <property type="entry name" value="TonB_C"/>
</dbReference>
<name>A0A1T5ESE3_9SPHI</name>
<evidence type="ECO:0000256" key="2">
    <source>
        <dbReference type="ARBA" id="ARBA00006555"/>
    </source>
</evidence>
<dbReference type="PANTHER" id="PTHR33446">
    <property type="entry name" value="PROTEIN TONB-RELATED"/>
    <property type="match status" value="1"/>
</dbReference>
<dbReference type="Pfam" id="PF03544">
    <property type="entry name" value="TonB_C"/>
    <property type="match status" value="1"/>
</dbReference>
<dbReference type="Gene3D" id="3.30.1150.10">
    <property type="match status" value="1"/>
</dbReference>
<dbReference type="GO" id="GO:0031992">
    <property type="term" value="F:energy transducer activity"/>
    <property type="evidence" value="ECO:0007669"/>
    <property type="project" value="InterPro"/>
</dbReference>
<dbReference type="InterPro" id="IPR003538">
    <property type="entry name" value="TonB"/>
</dbReference>
<evidence type="ECO:0000313" key="13">
    <source>
        <dbReference type="Proteomes" id="UP000189981"/>
    </source>
</evidence>
<proteinExistence type="inferred from homology"/>
<keyword evidence="13" id="KW-1185">Reference proteome</keyword>
<keyword evidence="5" id="KW-0997">Cell inner membrane</keyword>
<evidence type="ECO:0000256" key="8">
    <source>
        <dbReference type="ARBA" id="ARBA00022989"/>
    </source>
</evidence>
<keyword evidence="3" id="KW-0813">Transport</keyword>
<gene>
    <name evidence="12" type="ORF">SAMN05661099_3178</name>
</gene>
<dbReference type="GO" id="GO:0030288">
    <property type="term" value="C:outer membrane-bounded periplasmic space"/>
    <property type="evidence" value="ECO:0007669"/>
    <property type="project" value="InterPro"/>
</dbReference>
<feature type="domain" description="TonB C-terminal" evidence="11">
    <location>
        <begin position="56"/>
        <end position="146"/>
    </location>
</feature>
<feature type="signal peptide" evidence="10">
    <location>
        <begin position="1"/>
        <end position="22"/>
    </location>
</feature>
<keyword evidence="7" id="KW-0653">Protein transport</keyword>
<dbReference type="OrthoDB" id="649093at2"/>
<dbReference type="GO" id="GO:0015891">
    <property type="term" value="P:siderophore transport"/>
    <property type="evidence" value="ECO:0007669"/>
    <property type="project" value="InterPro"/>
</dbReference>
<dbReference type="SUPFAM" id="SSF74653">
    <property type="entry name" value="TolA/TonB C-terminal domain"/>
    <property type="match status" value="1"/>
</dbReference>
<protein>
    <submittedName>
        <fullName evidence="12">TonB family C-terminal domain-containing protein</fullName>
    </submittedName>
</protein>
<dbReference type="Proteomes" id="UP000189981">
    <property type="component" value="Unassembled WGS sequence"/>
</dbReference>
<evidence type="ECO:0000256" key="9">
    <source>
        <dbReference type="ARBA" id="ARBA00023136"/>
    </source>
</evidence>
<dbReference type="NCBIfam" id="TIGR01352">
    <property type="entry name" value="tonB_Cterm"/>
    <property type="match status" value="1"/>
</dbReference>
<sequence>MRAFSNFIIFAWILLFPLSSGAQVAKTATDKGTSFLPRSGTSLFECPIEVPPEYPNGMRGWQAYLKANLRYPPEASKNQIQGRVIISFFVNRLGEIKDIRVLRGLGYGTDEEAIRLFKESPNWKPAIRQGKPIDTTYTMPVFFRFN</sequence>
<comment type="subcellular location">
    <subcellularLocation>
        <location evidence="1">Cell inner membrane</location>
        <topology evidence="1">Single-pass membrane protein</topology>
        <orientation evidence="1">Periplasmic side</orientation>
    </subcellularLocation>
</comment>
<evidence type="ECO:0000256" key="1">
    <source>
        <dbReference type="ARBA" id="ARBA00004383"/>
    </source>
</evidence>
<feature type="chain" id="PRO_5012911015" evidence="10">
    <location>
        <begin position="23"/>
        <end position="146"/>
    </location>
</feature>
<dbReference type="GO" id="GO:0015031">
    <property type="term" value="P:protein transport"/>
    <property type="evidence" value="ECO:0007669"/>
    <property type="project" value="UniProtKB-KW"/>
</dbReference>
<dbReference type="InterPro" id="IPR006260">
    <property type="entry name" value="TonB/TolA_C"/>
</dbReference>
<reference evidence="13" key="1">
    <citation type="submission" date="2017-02" db="EMBL/GenBank/DDBJ databases">
        <authorList>
            <person name="Varghese N."/>
            <person name="Submissions S."/>
        </authorList>
    </citation>
    <scope>NUCLEOTIDE SEQUENCE [LARGE SCALE GENOMIC DNA]</scope>
    <source>
        <strain evidence="13">DSM 22385</strain>
    </source>
</reference>
<keyword evidence="10" id="KW-0732">Signal</keyword>
<evidence type="ECO:0000256" key="4">
    <source>
        <dbReference type="ARBA" id="ARBA00022475"/>
    </source>
</evidence>
<evidence type="ECO:0000259" key="11">
    <source>
        <dbReference type="PROSITE" id="PS52015"/>
    </source>
</evidence>
<dbReference type="PROSITE" id="PS52015">
    <property type="entry name" value="TONB_CTD"/>
    <property type="match status" value="1"/>
</dbReference>
<dbReference type="AlphaFoldDB" id="A0A1T5ESE3"/>
<evidence type="ECO:0000256" key="6">
    <source>
        <dbReference type="ARBA" id="ARBA00022692"/>
    </source>
</evidence>
<evidence type="ECO:0000256" key="10">
    <source>
        <dbReference type="SAM" id="SignalP"/>
    </source>
</evidence>
<evidence type="ECO:0000313" key="12">
    <source>
        <dbReference type="EMBL" id="SKB86893.1"/>
    </source>
</evidence>
<dbReference type="EMBL" id="FUYR01000004">
    <property type="protein sequence ID" value="SKB86893.1"/>
    <property type="molecule type" value="Genomic_DNA"/>
</dbReference>
<evidence type="ECO:0000256" key="5">
    <source>
        <dbReference type="ARBA" id="ARBA00022519"/>
    </source>
</evidence>
<evidence type="ECO:0000256" key="3">
    <source>
        <dbReference type="ARBA" id="ARBA00022448"/>
    </source>
</evidence>
<dbReference type="RefSeq" id="WP_079703684.1">
    <property type="nucleotide sequence ID" value="NZ_FUYR01000004.1"/>
</dbReference>
<dbReference type="GO" id="GO:0098797">
    <property type="term" value="C:plasma membrane protein complex"/>
    <property type="evidence" value="ECO:0007669"/>
    <property type="project" value="TreeGrafter"/>
</dbReference>
<dbReference type="PRINTS" id="PR01374">
    <property type="entry name" value="TONBPROTEIN"/>
</dbReference>
<accession>A0A1T5ESE3</accession>
<dbReference type="PANTHER" id="PTHR33446:SF2">
    <property type="entry name" value="PROTEIN TONB"/>
    <property type="match status" value="1"/>
</dbReference>
<keyword evidence="8" id="KW-1133">Transmembrane helix</keyword>
<dbReference type="GO" id="GO:0055085">
    <property type="term" value="P:transmembrane transport"/>
    <property type="evidence" value="ECO:0007669"/>
    <property type="project" value="InterPro"/>
</dbReference>
<dbReference type="STRING" id="572036.SAMN05661099_3178"/>
<comment type="similarity">
    <text evidence="2">Belongs to the TonB family.</text>
</comment>
<dbReference type="InterPro" id="IPR051045">
    <property type="entry name" value="TonB-dependent_transducer"/>
</dbReference>
<evidence type="ECO:0000256" key="7">
    <source>
        <dbReference type="ARBA" id="ARBA00022927"/>
    </source>
</evidence>
<keyword evidence="6" id="KW-0812">Transmembrane</keyword>
<organism evidence="12 13">
    <name type="scientific">Daejeonella lutea</name>
    <dbReference type="NCBI Taxonomy" id="572036"/>
    <lineage>
        <taxon>Bacteria</taxon>
        <taxon>Pseudomonadati</taxon>
        <taxon>Bacteroidota</taxon>
        <taxon>Sphingobacteriia</taxon>
        <taxon>Sphingobacteriales</taxon>
        <taxon>Sphingobacteriaceae</taxon>
        <taxon>Daejeonella</taxon>
    </lineage>
</organism>
<keyword evidence="9" id="KW-0472">Membrane</keyword>